<protein>
    <recommendedName>
        <fullName evidence="8">Permease IIC component</fullName>
    </recommendedName>
</protein>
<feature type="domain" description="PTS EIIC type-3" evidence="10">
    <location>
        <begin position="8"/>
        <end position="418"/>
    </location>
</feature>
<keyword evidence="4 8" id="KW-0762">Sugar transport</keyword>
<dbReference type="InterPro" id="IPR051088">
    <property type="entry name" value="PTS_Sugar-EIIC/EIIB"/>
</dbReference>
<dbReference type="PANTHER" id="PTHR33989:SF11">
    <property type="entry name" value="LICHENAN PERMEASE IIC COMPONENT"/>
    <property type="match status" value="1"/>
</dbReference>
<dbReference type="HOGENOM" id="CLU_029688_1_0_9"/>
<dbReference type="GO" id="GO:1901264">
    <property type="term" value="P:carbohydrate derivative transport"/>
    <property type="evidence" value="ECO:0007669"/>
    <property type="project" value="TreeGrafter"/>
</dbReference>
<feature type="transmembrane region" description="Helical" evidence="9">
    <location>
        <begin position="225"/>
        <end position="247"/>
    </location>
</feature>
<dbReference type="InterPro" id="IPR003352">
    <property type="entry name" value="PTS_EIIC"/>
</dbReference>
<dbReference type="PIRSF" id="PIRSF006351">
    <property type="entry name" value="PTS_EIIC-Cellobiose"/>
    <property type="match status" value="1"/>
</dbReference>
<dbReference type="GO" id="GO:0009401">
    <property type="term" value="P:phosphoenolpyruvate-dependent sugar phosphotransferase system"/>
    <property type="evidence" value="ECO:0007669"/>
    <property type="project" value="InterPro"/>
</dbReference>
<accession>A0A0B6AK83</accession>
<evidence type="ECO:0000256" key="8">
    <source>
        <dbReference type="PIRNR" id="PIRNR006351"/>
    </source>
</evidence>
<feature type="transmembrane region" description="Helical" evidence="9">
    <location>
        <begin position="181"/>
        <end position="205"/>
    </location>
</feature>
<evidence type="ECO:0000256" key="3">
    <source>
        <dbReference type="ARBA" id="ARBA00022475"/>
    </source>
</evidence>
<reference evidence="11 12" key="1">
    <citation type="journal article" date="2015" name="Genome Announc.">
        <title>Complete genome sequences for 35 biothreat assay-relevant bacillus species.</title>
        <authorList>
            <person name="Johnson S.L."/>
            <person name="Daligault H.E."/>
            <person name="Davenport K.W."/>
            <person name="Jaissle J."/>
            <person name="Frey K.G."/>
            <person name="Ladner J.T."/>
            <person name="Broomall S.M."/>
            <person name="Bishop-Lilly K.A."/>
            <person name="Bruce D.C."/>
            <person name="Gibbons H.S."/>
            <person name="Coyne S.R."/>
            <person name="Lo C.C."/>
            <person name="Meincke L."/>
            <person name="Munk A.C."/>
            <person name="Koroleva G.I."/>
            <person name="Rosenzweig C.N."/>
            <person name="Palacios G.F."/>
            <person name="Redden C.L."/>
            <person name="Minogue T.D."/>
            <person name="Chain P.S."/>
        </authorList>
    </citation>
    <scope>NUCLEOTIDE SEQUENCE [LARGE SCALE GENOMIC DNA]</scope>
    <source>
        <strain evidence="12">ATCC 14581 / DSM 32 / JCM 2506 / NBRC 15308 / NCIMB 9376 / NCTC 10342 / NRRL B-14308 / VKM B-512</strain>
    </source>
</reference>
<evidence type="ECO:0000259" key="10">
    <source>
        <dbReference type="PROSITE" id="PS51105"/>
    </source>
</evidence>
<evidence type="ECO:0000256" key="4">
    <source>
        <dbReference type="ARBA" id="ARBA00022597"/>
    </source>
</evidence>
<feature type="transmembrane region" description="Helical" evidence="9">
    <location>
        <begin position="140"/>
        <end position="161"/>
    </location>
</feature>
<evidence type="ECO:0000256" key="6">
    <source>
        <dbReference type="ARBA" id="ARBA00022989"/>
    </source>
</evidence>
<dbReference type="GO" id="GO:0005886">
    <property type="term" value="C:plasma membrane"/>
    <property type="evidence" value="ECO:0007669"/>
    <property type="project" value="UniProtKB-SubCell"/>
</dbReference>
<dbReference type="GeneID" id="93643173"/>
<comment type="subcellular location">
    <subcellularLocation>
        <location evidence="1">Cell membrane</location>
        <topology evidence="1">Multi-pass membrane protein</topology>
    </subcellularLocation>
</comment>
<dbReference type="NCBIfam" id="TIGR00410">
    <property type="entry name" value="lacE"/>
    <property type="match status" value="1"/>
</dbReference>
<organism evidence="11 12">
    <name type="scientific">Priestia megaterium (strain ATCC 14581 / DSM 32 / CCUG 1817 / JCM 2506 / NBRC 15308 / NCIMB 9376 / NCTC 10342 / NRRL B-14308 / VKM B-512 / Ford 19)</name>
    <name type="common">Bacillus megaterium</name>
    <dbReference type="NCBI Taxonomy" id="1348623"/>
    <lineage>
        <taxon>Bacteria</taxon>
        <taxon>Bacillati</taxon>
        <taxon>Bacillota</taxon>
        <taxon>Bacilli</taxon>
        <taxon>Bacillales</taxon>
        <taxon>Bacillaceae</taxon>
        <taxon>Priestia</taxon>
    </lineage>
</organism>
<sequence>MSKMNRVLETYIMPLAGKAAQQRHLQALRDGMVLTMPLIIIGSLFLILANLPFQAYTDFLTEHSKLKASILYPYRGTFEIMALVATFGIAYRLAESYKVDALASGAVSLAAFFVGTPFVSYTIGENADGTAMVETAYQTAMFTSKGLFVGMVIAVIATEVYRKIIQKNIVIKLPETVPPAVARSFSALIPGFGAVMVIWMLRLLVENVGDFGNLHNVVTVLLQQPLTHIGTSLVGTILIFILITLMWSTGLHGATIVGSVMTPVWLTLTTENATALASGEPVKHIVTNEFNDIVFVGGSGTTLSLVLAMVLFAKSQQMKQLGRLSIGPGFFNINEPVIFGMPIVLNPIMIIPFILAPLLSVIITYVSMDIGLVAKPIGIVTPFTMPPVISGYLITGSVSGAVLQLVLMVVSFGVYFPFFKMWDKQKLIEETGASIDRDRSPVKEEQQSIV</sequence>
<comment type="function">
    <text evidence="8">The phosphoenolpyruvate-dependent sugar phosphotransferase system (PTS), a major carbohydrate active -transport system, catalyzes the phosphorylation of incoming sugar substrates concomitant with their translocation across the cell membrane.</text>
</comment>
<name>A0A0B6AK83_PRIM2</name>
<dbReference type="Pfam" id="PF02378">
    <property type="entry name" value="PTS_EIIC"/>
    <property type="match status" value="1"/>
</dbReference>
<dbReference type="Proteomes" id="UP000031829">
    <property type="component" value="Chromosome"/>
</dbReference>
<dbReference type="GO" id="GO:0008982">
    <property type="term" value="F:protein-N(PI)-phosphohistidine-sugar phosphotransferase activity"/>
    <property type="evidence" value="ECO:0007669"/>
    <property type="project" value="UniProtKB-UniRule"/>
</dbReference>
<dbReference type="InterPro" id="IPR004796">
    <property type="entry name" value="PTS_IIC_cello"/>
</dbReference>
<proteinExistence type="predicted"/>
<feature type="transmembrane region" description="Helical" evidence="9">
    <location>
        <begin position="32"/>
        <end position="53"/>
    </location>
</feature>
<feature type="transmembrane region" description="Helical" evidence="9">
    <location>
        <begin position="101"/>
        <end position="120"/>
    </location>
</feature>
<evidence type="ECO:0000256" key="5">
    <source>
        <dbReference type="ARBA" id="ARBA00022692"/>
    </source>
</evidence>
<evidence type="ECO:0000256" key="7">
    <source>
        <dbReference type="ARBA" id="ARBA00023136"/>
    </source>
</evidence>
<dbReference type="AlphaFoldDB" id="A0A0B6AK83"/>
<dbReference type="PANTHER" id="PTHR33989">
    <property type="match status" value="1"/>
</dbReference>
<feature type="transmembrane region" description="Helical" evidence="9">
    <location>
        <begin position="73"/>
        <end position="94"/>
    </location>
</feature>
<keyword evidence="5 9" id="KW-0812">Transmembrane</keyword>
<keyword evidence="11" id="KW-0808">Transferase</keyword>
<keyword evidence="2 8" id="KW-0813">Transport</keyword>
<feature type="transmembrane region" description="Helical" evidence="9">
    <location>
        <begin position="293"/>
        <end position="313"/>
    </location>
</feature>
<evidence type="ECO:0000313" key="12">
    <source>
        <dbReference type="Proteomes" id="UP000031829"/>
    </source>
</evidence>
<dbReference type="InterPro" id="IPR004501">
    <property type="entry name" value="PTS_EIIC_3"/>
</dbReference>
<evidence type="ECO:0000313" key="11">
    <source>
        <dbReference type="EMBL" id="AJI21442.1"/>
    </source>
</evidence>
<dbReference type="RefSeq" id="WP_034651296.1">
    <property type="nucleotide sequence ID" value="NZ_BCVB01000010.1"/>
</dbReference>
<evidence type="ECO:0000256" key="2">
    <source>
        <dbReference type="ARBA" id="ARBA00022448"/>
    </source>
</evidence>
<evidence type="ECO:0000256" key="9">
    <source>
        <dbReference type="SAM" id="Phobius"/>
    </source>
</evidence>
<gene>
    <name evidence="11" type="primary">celB</name>
    <name evidence="11" type="ORF">BG04_5217</name>
</gene>
<feature type="transmembrane region" description="Helical" evidence="9">
    <location>
        <begin position="348"/>
        <end position="368"/>
    </location>
</feature>
<dbReference type="NCBIfam" id="TIGR00359">
    <property type="entry name" value="cello_pts_IIC"/>
    <property type="match status" value="1"/>
</dbReference>
<dbReference type="PROSITE" id="PS51105">
    <property type="entry name" value="PTS_EIIC_TYPE_3"/>
    <property type="match status" value="1"/>
</dbReference>
<dbReference type="EMBL" id="CP009920">
    <property type="protein sequence ID" value="AJI21442.1"/>
    <property type="molecule type" value="Genomic_DNA"/>
</dbReference>
<keyword evidence="6 9" id="KW-1133">Transmembrane helix</keyword>
<feature type="transmembrane region" description="Helical" evidence="9">
    <location>
        <begin position="388"/>
        <end position="416"/>
    </location>
</feature>
<evidence type="ECO:0000256" key="1">
    <source>
        <dbReference type="ARBA" id="ARBA00004651"/>
    </source>
</evidence>
<keyword evidence="3 8" id="KW-1003">Cell membrane</keyword>
<dbReference type="KEGG" id="bmeg:BG04_5217"/>
<keyword evidence="7 8" id="KW-0472">Membrane</keyword>